<reference evidence="3 4" key="1">
    <citation type="submission" date="2012-02" db="EMBL/GenBank/DDBJ databases">
        <title>Complete genome sequence of Phycisphaera mikurensis NBRC 102666.</title>
        <authorList>
            <person name="Ankai A."/>
            <person name="Hosoyama A."/>
            <person name="Terui Y."/>
            <person name="Sekine M."/>
            <person name="Fukai R."/>
            <person name="Kato Y."/>
            <person name="Nakamura S."/>
            <person name="Yamada-Narita S."/>
            <person name="Kawakoshi A."/>
            <person name="Fukunaga Y."/>
            <person name="Yamazaki S."/>
            <person name="Fujita N."/>
        </authorList>
    </citation>
    <scope>NUCLEOTIDE SEQUENCE [LARGE SCALE GENOMIC DNA]</scope>
    <source>
        <strain evidence="4">NBRC 102666 / KCTC 22515 / FYK2301M01</strain>
    </source>
</reference>
<feature type="transmembrane region" description="Helical" evidence="1">
    <location>
        <begin position="418"/>
        <end position="438"/>
    </location>
</feature>
<feature type="transmembrane region" description="Helical" evidence="1">
    <location>
        <begin position="230"/>
        <end position="254"/>
    </location>
</feature>
<dbReference type="Pfam" id="PF02517">
    <property type="entry name" value="Rce1-like"/>
    <property type="match status" value="1"/>
</dbReference>
<name>I0IFY2_PHYMF</name>
<evidence type="ECO:0000313" key="3">
    <source>
        <dbReference type="EMBL" id="BAM04170.1"/>
    </source>
</evidence>
<dbReference type="eggNOG" id="COG1668">
    <property type="taxonomic scope" value="Bacteria"/>
</dbReference>
<feature type="transmembrane region" description="Helical" evidence="1">
    <location>
        <begin position="610"/>
        <end position="628"/>
    </location>
</feature>
<keyword evidence="1" id="KW-0472">Membrane</keyword>
<evidence type="ECO:0000256" key="1">
    <source>
        <dbReference type="SAM" id="Phobius"/>
    </source>
</evidence>
<keyword evidence="4" id="KW-1185">Reference proteome</keyword>
<accession>I0IFY2</accession>
<dbReference type="PANTHER" id="PTHR43471">
    <property type="entry name" value="ABC TRANSPORTER PERMEASE"/>
    <property type="match status" value="1"/>
</dbReference>
<dbReference type="PANTHER" id="PTHR43471:SF3">
    <property type="entry name" value="ABC TRANSPORTER PERMEASE PROTEIN NATB"/>
    <property type="match status" value="1"/>
</dbReference>
<gene>
    <name evidence="3" type="ordered locus">PSMK_20110</name>
</gene>
<organism evidence="3 4">
    <name type="scientific">Phycisphaera mikurensis (strain NBRC 102666 / KCTC 22515 / FYK2301M01)</name>
    <dbReference type="NCBI Taxonomy" id="1142394"/>
    <lineage>
        <taxon>Bacteria</taxon>
        <taxon>Pseudomonadati</taxon>
        <taxon>Planctomycetota</taxon>
        <taxon>Phycisphaerae</taxon>
        <taxon>Phycisphaerales</taxon>
        <taxon>Phycisphaeraceae</taxon>
        <taxon>Phycisphaera</taxon>
    </lineage>
</organism>
<dbReference type="AlphaFoldDB" id="I0IFY2"/>
<feature type="transmembrane region" description="Helical" evidence="1">
    <location>
        <begin position="450"/>
        <end position="470"/>
    </location>
</feature>
<keyword evidence="1" id="KW-0812">Transmembrane</keyword>
<feature type="transmembrane region" description="Helical" evidence="1">
    <location>
        <begin position="563"/>
        <end position="580"/>
    </location>
</feature>
<feature type="transmembrane region" description="Helical" evidence="1">
    <location>
        <begin position="24"/>
        <end position="47"/>
    </location>
</feature>
<feature type="transmembrane region" description="Helical" evidence="1">
    <location>
        <begin position="182"/>
        <end position="200"/>
    </location>
</feature>
<dbReference type="KEGG" id="phm:PSMK_20110"/>
<sequence length="685" mass="71913">MNLHTILTIAAKELRETLRDRRTLMAMVGIPLLLYPVILLAGTQAIVYRQAKTDGQVARVAVAEDLDGQLVERLRAAEGIELEAETAGSADRVASGDLDATVRGTGEADGTETLELLFDSTVPRSAAAQSRIRDVVANLADERITERLEEAGLPPGTAQPFRVETRDAAPARKRAGNLLGNALPMLMILMLGLGAFYPAVDLTAGEKERGTFETLLSTPTAKGEIVWGKFLAVVGLSLATGLLNLGSMAVTLWFQLAQLQAAGAGNAGGGPLDLASLTISPLDLGVMLLILVPLAVFISAAMMSLALLAREFKEASNYLSPFFLLMVAPAALVVAAGVELDGAVVLVPIANATLLFKNLLMSTATWPQVLGTFVSTAVAAVAALRLAVLVFGREDVVLAGDGGLPASLKRSSWPRRRVPTATLSLAAFAVGLLVYVNLGSLLQAEALLPGLIASQWMILVPIAVGALWLFKVDVAASLKLRLPRPGAIAGAVLMACGGLVLSQQLAWVQSFVLDVPEAFAGGTAPIVEHPSLALVLFAVAVSPAVCEEVFFRGTLLAGLEEKLRPWVAIVLASLLFGLFHLYLHRILITAALGIAITWVAWRSRSIWPGMLFHLINNGVAVLAVREVLPPGLMGWLERVAPVENGYPWPVVAAAAAVFAAGAAVVARLGRPRAASSLPGATPARA</sequence>
<proteinExistence type="predicted"/>
<keyword evidence="1" id="KW-1133">Transmembrane helix</keyword>
<dbReference type="EMBL" id="AP012338">
    <property type="protein sequence ID" value="BAM04170.1"/>
    <property type="molecule type" value="Genomic_DNA"/>
</dbReference>
<feature type="domain" description="CAAX prenyl protease 2/Lysostaphin resistance protein A-like" evidence="2">
    <location>
        <begin position="531"/>
        <end position="618"/>
    </location>
</feature>
<feature type="transmembrane region" description="Helical" evidence="1">
    <location>
        <begin position="491"/>
        <end position="512"/>
    </location>
</feature>
<dbReference type="Pfam" id="PF12679">
    <property type="entry name" value="ABC2_membrane_2"/>
    <property type="match status" value="1"/>
</dbReference>
<dbReference type="STRING" id="1142394.PSMK_20110"/>
<dbReference type="HOGENOM" id="CLU_022118_0_0_0"/>
<dbReference type="InterPro" id="IPR003675">
    <property type="entry name" value="Rce1/LyrA-like_dom"/>
</dbReference>
<feature type="transmembrane region" description="Helical" evidence="1">
    <location>
        <begin position="648"/>
        <end position="668"/>
    </location>
</feature>
<dbReference type="RefSeq" id="WP_014437388.1">
    <property type="nucleotide sequence ID" value="NC_017080.1"/>
</dbReference>
<dbReference type="eggNOG" id="COG1266">
    <property type="taxonomic scope" value="Bacteria"/>
</dbReference>
<dbReference type="NCBIfam" id="NF041647">
    <property type="entry name" value="ABC_perm_CPBP"/>
    <property type="match status" value="1"/>
</dbReference>
<dbReference type="GO" id="GO:0004175">
    <property type="term" value="F:endopeptidase activity"/>
    <property type="evidence" value="ECO:0007669"/>
    <property type="project" value="UniProtKB-ARBA"/>
</dbReference>
<protein>
    <submittedName>
        <fullName evidence="3">Putative ABC transporter permease protein</fullName>
    </submittedName>
</protein>
<dbReference type="GO" id="GO:0005886">
    <property type="term" value="C:plasma membrane"/>
    <property type="evidence" value="ECO:0007669"/>
    <property type="project" value="UniProtKB-SubCell"/>
</dbReference>
<evidence type="ECO:0000313" key="4">
    <source>
        <dbReference type="Proteomes" id="UP000007881"/>
    </source>
</evidence>
<evidence type="ECO:0000259" key="2">
    <source>
        <dbReference type="Pfam" id="PF02517"/>
    </source>
</evidence>
<feature type="transmembrane region" description="Helical" evidence="1">
    <location>
        <begin position="321"/>
        <end position="349"/>
    </location>
</feature>
<dbReference type="OrthoDB" id="5486437at2"/>
<dbReference type="GO" id="GO:0140359">
    <property type="term" value="F:ABC-type transporter activity"/>
    <property type="evidence" value="ECO:0007669"/>
    <property type="project" value="InterPro"/>
</dbReference>
<dbReference type="Proteomes" id="UP000007881">
    <property type="component" value="Chromosome"/>
</dbReference>
<dbReference type="GO" id="GO:0080120">
    <property type="term" value="P:CAAX-box protein maturation"/>
    <property type="evidence" value="ECO:0007669"/>
    <property type="project" value="UniProtKB-ARBA"/>
</dbReference>
<feature type="transmembrane region" description="Helical" evidence="1">
    <location>
        <begin position="369"/>
        <end position="391"/>
    </location>
</feature>
<feature type="transmembrane region" description="Helical" evidence="1">
    <location>
        <begin position="284"/>
        <end position="309"/>
    </location>
</feature>